<dbReference type="PANTHER" id="PTHR33619">
    <property type="entry name" value="POLYSACCHARIDE EXPORT PROTEIN GFCE-RELATED"/>
    <property type="match status" value="1"/>
</dbReference>
<evidence type="ECO:0000256" key="2">
    <source>
        <dbReference type="SAM" id="Phobius"/>
    </source>
</evidence>
<dbReference type="RefSeq" id="WP_209138190.1">
    <property type="nucleotide sequence ID" value="NZ_JAGHKO010000001.1"/>
</dbReference>
<evidence type="ECO:0000313" key="4">
    <source>
        <dbReference type="EMBL" id="MBO9200134.1"/>
    </source>
</evidence>
<protein>
    <submittedName>
        <fullName evidence="4">Polysaccharide biosynthesis/export family protein</fullName>
    </submittedName>
</protein>
<organism evidence="4 5">
    <name type="scientific">Niastella soli</name>
    <dbReference type="NCBI Taxonomy" id="2821487"/>
    <lineage>
        <taxon>Bacteria</taxon>
        <taxon>Pseudomonadati</taxon>
        <taxon>Bacteroidota</taxon>
        <taxon>Chitinophagia</taxon>
        <taxon>Chitinophagales</taxon>
        <taxon>Chitinophagaceae</taxon>
        <taxon>Niastella</taxon>
    </lineage>
</organism>
<keyword evidence="2" id="KW-1133">Transmembrane helix</keyword>
<dbReference type="InterPro" id="IPR049712">
    <property type="entry name" value="Poly_export"/>
</dbReference>
<dbReference type="Pfam" id="PF02563">
    <property type="entry name" value="Poly_export"/>
    <property type="match status" value="1"/>
</dbReference>
<feature type="transmembrane region" description="Helical" evidence="2">
    <location>
        <begin position="256"/>
        <end position="277"/>
    </location>
</feature>
<gene>
    <name evidence="4" type="ORF">J7I42_07690</name>
</gene>
<feature type="domain" description="Polysaccharide export protein N-terminal" evidence="3">
    <location>
        <begin position="57"/>
        <end position="158"/>
    </location>
</feature>
<name>A0ABS3YQG4_9BACT</name>
<proteinExistence type="predicted"/>
<keyword evidence="2" id="KW-0472">Membrane</keyword>
<accession>A0ABS3YQG4</accession>
<keyword evidence="5" id="KW-1185">Reference proteome</keyword>
<evidence type="ECO:0000259" key="3">
    <source>
        <dbReference type="Pfam" id="PF02563"/>
    </source>
</evidence>
<evidence type="ECO:0000313" key="5">
    <source>
        <dbReference type="Proteomes" id="UP000677244"/>
    </source>
</evidence>
<dbReference type="InterPro" id="IPR003715">
    <property type="entry name" value="Poly_export_N"/>
</dbReference>
<dbReference type="PANTHER" id="PTHR33619:SF3">
    <property type="entry name" value="POLYSACCHARIDE EXPORT PROTEIN GFCE-RELATED"/>
    <property type="match status" value="1"/>
</dbReference>
<comment type="caution">
    <text evidence="4">The sequence shown here is derived from an EMBL/GenBank/DDBJ whole genome shotgun (WGS) entry which is preliminary data.</text>
</comment>
<evidence type="ECO:0000256" key="1">
    <source>
        <dbReference type="ARBA" id="ARBA00022729"/>
    </source>
</evidence>
<dbReference type="EMBL" id="JAGHKO010000001">
    <property type="protein sequence ID" value="MBO9200134.1"/>
    <property type="molecule type" value="Genomic_DNA"/>
</dbReference>
<keyword evidence="2" id="KW-0812">Transmembrane</keyword>
<sequence>MKHSSSLNLNNSLKYFPVNIIALLIISMCFSCTNVKNLQYLKGSFDSTRLSKINIPEALIQKGDLMGITVYSDDPIATAAVTRQSGGVANINLNPTSSALASNSASTTGYLVNQQGDLELYKIGMLHAEGLTKEQLADTLEYLYAQKDLLKNPYVEIRYLNYKITVIGEVNRPGPVAVPTDKLNAFEAVGLAGDITVYGRRDNVLVVRETNGVRQFGTLNLKDPNVFLSPYYYLQQNDLVIVDVAKNKGYVNNQSAFQTISIGATIVSMAAVIISLLRN</sequence>
<reference evidence="4 5" key="1">
    <citation type="submission" date="2021-03" db="EMBL/GenBank/DDBJ databases">
        <title>Assistant Professor.</title>
        <authorList>
            <person name="Huq M.A."/>
        </authorList>
    </citation>
    <scope>NUCLEOTIDE SEQUENCE [LARGE SCALE GENOMIC DNA]</scope>
    <source>
        <strain evidence="4 5">MAH-29</strain>
    </source>
</reference>
<dbReference type="Proteomes" id="UP000677244">
    <property type="component" value="Unassembled WGS sequence"/>
</dbReference>
<dbReference type="Gene3D" id="3.10.560.10">
    <property type="entry name" value="Outer membrane lipoprotein wza domain like"/>
    <property type="match status" value="1"/>
</dbReference>
<feature type="transmembrane region" description="Helical" evidence="2">
    <location>
        <begin position="15"/>
        <end position="35"/>
    </location>
</feature>
<keyword evidence="1" id="KW-0732">Signal</keyword>